<evidence type="ECO:0000313" key="11">
    <source>
        <dbReference type="Proteomes" id="UP000221024"/>
    </source>
</evidence>
<evidence type="ECO:0000256" key="4">
    <source>
        <dbReference type="ARBA" id="ARBA00022741"/>
    </source>
</evidence>
<comment type="catalytic activity">
    <reaction evidence="6">
        <text>L-aspartate + L-glutamine + ATP + H2O = L-asparagine + L-glutamate + AMP + diphosphate + H(+)</text>
        <dbReference type="Rhea" id="RHEA:12228"/>
        <dbReference type="ChEBI" id="CHEBI:15377"/>
        <dbReference type="ChEBI" id="CHEBI:15378"/>
        <dbReference type="ChEBI" id="CHEBI:29985"/>
        <dbReference type="ChEBI" id="CHEBI:29991"/>
        <dbReference type="ChEBI" id="CHEBI:30616"/>
        <dbReference type="ChEBI" id="CHEBI:33019"/>
        <dbReference type="ChEBI" id="CHEBI:58048"/>
        <dbReference type="ChEBI" id="CHEBI:58359"/>
        <dbReference type="ChEBI" id="CHEBI:456215"/>
        <dbReference type="EC" id="6.3.5.4"/>
    </reaction>
</comment>
<keyword evidence="11" id="KW-1185">Reference proteome</keyword>
<dbReference type="InterPro" id="IPR051786">
    <property type="entry name" value="ASN_synthetase/amidase"/>
</dbReference>
<dbReference type="Proteomes" id="UP000221024">
    <property type="component" value="Unassembled WGS sequence"/>
</dbReference>
<feature type="domain" description="Asparagine synthetase" evidence="8">
    <location>
        <begin position="233"/>
        <end position="624"/>
    </location>
</feature>
<dbReference type="SUPFAM" id="SSF52402">
    <property type="entry name" value="Adenine nucleotide alpha hydrolases-like"/>
    <property type="match status" value="1"/>
</dbReference>
<evidence type="ECO:0000256" key="3">
    <source>
        <dbReference type="ARBA" id="ARBA00012737"/>
    </source>
</evidence>
<dbReference type="GO" id="GO:0005829">
    <property type="term" value="C:cytosol"/>
    <property type="evidence" value="ECO:0007669"/>
    <property type="project" value="TreeGrafter"/>
</dbReference>
<dbReference type="GO" id="GO:0004066">
    <property type="term" value="F:asparagine synthase (glutamine-hydrolyzing) activity"/>
    <property type="evidence" value="ECO:0007669"/>
    <property type="project" value="UniProtKB-EC"/>
</dbReference>
<dbReference type="PIRSF" id="PIRSF001589">
    <property type="entry name" value="Asn_synthetase_glu-h"/>
    <property type="match status" value="1"/>
</dbReference>
<dbReference type="GO" id="GO:0006529">
    <property type="term" value="P:asparagine biosynthetic process"/>
    <property type="evidence" value="ECO:0007669"/>
    <property type="project" value="InterPro"/>
</dbReference>
<dbReference type="EC" id="6.3.5.4" evidence="3"/>
<evidence type="ECO:0000256" key="7">
    <source>
        <dbReference type="SAM" id="MobiDB-lite"/>
    </source>
</evidence>
<organism evidence="10 11">
    <name type="scientific">Longimonas halophila</name>
    <dbReference type="NCBI Taxonomy" id="1469170"/>
    <lineage>
        <taxon>Bacteria</taxon>
        <taxon>Pseudomonadati</taxon>
        <taxon>Rhodothermota</taxon>
        <taxon>Rhodothermia</taxon>
        <taxon>Rhodothermales</taxon>
        <taxon>Salisaetaceae</taxon>
        <taxon>Longimonas</taxon>
    </lineage>
</organism>
<keyword evidence="5" id="KW-0067">ATP-binding</keyword>
<dbReference type="Pfam" id="PF00733">
    <property type="entry name" value="Asn_synthase"/>
    <property type="match status" value="1"/>
</dbReference>
<dbReference type="PANTHER" id="PTHR43284:SF1">
    <property type="entry name" value="ASPARAGINE SYNTHETASE"/>
    <property type="match status" value="1"/>
</dbReference>
<evidence type="ECO:0000256" key="6">
    <source>
        <dbReference type="ARBA" id="ARBA00048741"/>
    </source>
</evidence>
<dbReference type="InterPro" id="IPR001962">
    <property type="entry name" value="Asn_synthase"/>
</dbReference>
<dbReference type="InterPro" id="IPR014729">
    <property type="entry name" value="Rossmann-like_a/b/a_fold"/>
</dbReference>
<dbReference type="PANTHER" id="PTHR43284">
    <property type="entry name" value="ASPARAGINE SYNTHETASE (GLUTAMINE-HYDROLYZING)"/>
    <property type="match status" value="1"/>
</dbReference>
<dbReference type="InterPro" id="IPR006426">
    <property type="entry name" value="Asn_synth_AEB"/>
</dbReference>
<evidence type="ECO:0000259" key="9">
    <source>
        <dbReference type="Pfam" id="PF13537"/>
    </source>
</evidence>
<dbReference type="OrthoDB" id="9763290at2"/>
<comment type="caution">
    <text evidence="10">The sequence shown here is derived from an EMBL/GenBank/DDBJ whole genome shotgun (WGS) entry which is preliminary data.</text>
</comment>
<feature type="compositionally biased region" description="Polar residues" evidence="7">
    <location>
        <begin position="653"/>
        <end position="663"/>
    </location>
</feature>
<protein>
    <recommendedName>
        <fullName evidence="3">asparagine synthase (glutamine-hydrolyzing)</fullName>
        <ecNumber evidence="3">6.3.5.4</ecNumber>
    </recommendedName>
</protein>
<reference evidence="10 11" key="1">
    <citation type="submission" date="2017-10" db="EMBL/GenBank/DDBJ databases">
        <title>Draft genome of Longimonas halophila.</title>
        <authorList>
            <person name="Goh K.M."/>
            <person name="Shamsir M.S."/>
            <person name="Lim S.W."/>
        </authorList>
    </citation>
    <scope>NUCLEOTIDE SEQUENCE [LARGE SCALE GENOMIC DNA]</scope>
    <source>
        <strain evidence="10 11">KCTC 42399</strain>
    </source>
</reference>
<dbReference type="Gene3D" id="3.40.50.620">
    <property type="entry name" value="HUPs"/>
    <property type="match status" value="2"/>
</dbReference>
<feature type="region of interest" description="Disordered" evidence="7">
    <location>
        <begin position="641"/>
        <end position="663"/>
    </location>
</feature>
<accession>A0A2H3NS96</accession>
<evidence type="ECO:0000313" key="10">
    <source>
        <dbReference type="EMBL" id="PEN08859.1"/>
    </source>
</evidence>
<dbReference type="InterPro" id="IPR017932">
    <property type="entry name" value="GATase_2_dom"/>
</dbReference>
<evidence type="ECO:0000256" key="1">
    <source>
        <dbReference type="ARBA" id="ARBA00005187"/>
    </source>
</evidence>
<dbReference type="InterPro" id="IPR029055">
    <property type="entry name" value="Ntn_hydrolases_N"/>
</dbReference>
<evidence type="ECO:0000259" key="8">
    <source>
        <dbReference type="Pfam" id="PF00733"/>
    </source>
</evidence>
<dbReference type="AlphaFoldDB" id="A0A2H3NS96"/>
<keyword evidence="4" id="KW-0547">Nucleotide-binding</keyword>
<dbReference type="EMBL" id="PDEP01000002">
    <property type="protein sequence ID" value="PEN08859.1"/>
    <property type="molecule type" value="Genomic_DNA"/>
</dbReference>
<name>A0A2H3NS96_9BACT</name>
<dbReference type="SUPFAM" id="SSF56235">
    <property type="entry name" value="N-terminal nucleophile aminohydrolases (Ntn hydrolases)"/>
    <property type="match status" value="1"/>
</dbReference>
<dbReference type="Gene3D" id="3.60.20.10">
    <property type="entry name" value="Glutamine Phosphoribosylpyrophosphate, subunit 1, domain 1"/>
    <property type="match status" value="1"/>
</dbReference>
<dbReference type="Pfam" id="PF13537">
    <property type="entry name" value="GATase_7"/>
    <property type="match status" value="1"/>
</dbReference>
<evidence type="ECO:0000256" key="2">
    <source>
        <dbReference type="ARBA" id="ARBA00005752"/>
    </source>
</evidence>
<sequence length="663" mass="71639">MRLLAGHLSWHAAPAHAWVAHILSDATPHPPVPLLQTPHATIGSATYAGIHHLRDTQIYVAADARLDDVQTLWHTLRTSTDPAMPPSPAHLIARAYTRWGADLGRHVLGDYAIALWDARQHRLVLIRDAIGICPLFYTHTPGGVVVASTVRALLAHPQVAPRVNEEAVTRYLVRATTGGLDTFFEGIRAVPPAHALVLTSTGTTSHRYWQAEAQAPAPPSSDFSSDSACARGLRTVLQRAVNDRMAGLGTGVSASGGLDSSAVACLAHIAQSSAAPLPLFAATFPNLPPNLRRRSDERTYLNHLTRTGRFRTHQLPVDHLNPAAHLDDTVRELAAPPHICNLYLQRHIHRAARQAGCTVLLDGSEGDVAVSHGFGWLSELAAARHWTAFIDEVKALVHRIGGARGPDLFWAFGAPYLREHIALHKASGLQAAWLLHRALGVSRKALWMRCVMGGDSPSIAAALVRPERAALLPESPEPPLPRTEREAHAQSLRVADAATGAVLAEINHLAAADGMERRHPFYDRRVLEYCLALPPTQKLRHGWTRWVLRTAMAPDMPTAIRWRAGKSNLAPTFERNLLRDAAPRLDAAAAHPQLTDYLAPGALAAARAAGDATTCWRILGVAAWFDALPDLAAPYSASSSPLRQDVSPLVDASHSSSLPSTVS</sequence>
<proteinExistence type="inferred from homology"/>
<comment type="similarity">
    <text evidence="2">Belongs to the asparagine synthetase family.</text>
</comment>
<dbReference type="GO" id="GO:0005524">
    <property type="term" value="F:ATP binding"/>
    <property type="evidence" value="ECO:0007669"/>
    <property type="project" value="UniProtKB-KW"/>
</dbReference>
<evidence type="ECO:0000256" key="5">
    <source>
        <dbReference type="ARBA" id="ARBA00022840"/>
    </source>
</evidence>
<comment type="pathway">
    <text evidence="1">Amino-acid biosynthesis; L-asparagine biosynthesis; L-asparagine from L-aspartate (L-Gln route): step 1/1.</text>
</comment>
<feature type="domain" description="Glutamine amidotransferase type-2" evidence="9">
    <location>
        <begin position="54"/>
        <end position="155"/>
    </location>
</feature>
<dbReference type="RefSeq" id="WP_098061255.1">
    <property type="nucleotide sequence ID" value="NZ_PDEP01000002.1"/>
</dbReference>
<gene>
    <name evidence="10" type="ORF">CRI93_03670</name>
</gene>